<feature type="transmembrane region" description="Helical" evidence="2">
    <location>
        <begin position="12"/>
        <end position="34"/>
    </location>
</feature>
<feature type="transmembrane region" description="Helical" evidence="2">
    <location>
        <begin position="254"/>
        <end position="275"/>
    </location>
</feature>
<feature type="transmembrane region" description="Helical" evidence="2">
    <location>
        <begin position="74"/>
        <end position="97"/>
    </location>
</feature>
<dbReference type="OrthoDB" id="3945378at2759"/>
<dbReference type="GeneID" id="54291316"/>
<accession>A0A6A5XN45</accession>
<evidence type="ECO:0000256" key="2">
    <source>
        <dbReference type="SAM" id="Phobius"/>
    </source>
</evidence>
<feature type="compositionally biased region" description="Low complexity" evidence="1">
    <location>
        <begin position="306"/>
        <end position="332"/>
    </location>
</feature>
<feature type="transmembrane region" description="Helical" evidence="2">
    <location>
        <begin position="118"/>
        <end position="137"/>
    </location>
</feature>
<dbReference type="RefSeq" id="XP_033382509.1">
    <property type="nucleotide sequence ID" value="XM_033533919.1"/>
</dbReference>
<organism evidence="3 4">
    <name type="scientific">Aaosphaeria arxii CBS 175.79</name>
    <dbReference type="NCBI Taxonomy" id="1450172"/>
    <lineage>
        <taxon>Eukaryota</taxon>
        <taxon>Fungi</taxon>
        <taxon>Dikarya</taxon>
        <taxon>Ascomycota</taxon>
        <taxon>Pezizomycotina</taxon>
        <taxon>Dothideomycetes</taxon>
        <taxon>Pleosporomycetidae</taxon>
        <taxon>Pleosporales</taxon>
        <taxon>Pleosporales incertae sedis</taxon>
        <taxon>Aaosphaeria</taxon>
    </lineage>
</organism>
<evidence type="ECO:0000256" key="1">
    <source>
        <dbReference type="SAM" id="MobiDB-lite"/>
    </source>
</evidence>
<dbReference type="AlphaFoldDB" id="A0A6A5XN45"/>
<keyword evidence="2" id="KW-0472">Membrane</keyword>
<feature type="transmembrane region" description="Helical" evidence="2">
    <location>
        <begin position="41"/>
        <end position="62"/>
    </location>
</feature>
<proteinExistence type="predicted"/>
<protein>
    <submittedName>
        <fullName evidence="3">Uncharacterized protein</fullName>
    </submittedName>
</protein>
<keyword evidence="2" id="KW-1133">Transmembrane helix</keyword>
<reference evidence="3" key="1">
    <citation type="journal article" date="2020" name="Stud. Mycol.">
        <title>101 Dothideomycetes genomes: a test case for predicting lifestyles and emergence of pathogens.</title>
        <authorList>
            <person name="Haridas S."/>
            <person name="Albert R."/>
            <person name="Binder M."/>
            <person name="Bloem J."/>
            <person name="Labutti K."/>
            <person name="Salamov A."/>
            <person name="Andreopoulos B."/>
            <person name="Baker S."/>
            <person name="Barry K."/>
            <person name="Bills G."/>
            <person name="Bluhm B."/>
            <person name="Cannon C."/>
            <person name="Castanera R."/>
            <person name="Culley D."/>
            <person name="Daum C."/>
            <person name="Ezra D."/>
            <person name="Gonzalez J."/>
            <person name="Henrissat B."/>
            <person name="Kuo A."/>
            <person name="Liang C."/>
            <person name="Lipzen A."/>
            <person name="Lutzoni F."/>
            <person name="Magnuson J."/>
            <person name="Mondo S."/>
            <person name="Nolan M."/>
            <person name="Ohm R."/>
            <person name="Pangilinan J."/>
            <person name="Park H.-J."/>
            <person name="Ramirez L."/>
            <person name="Alfaro M."/>
            <person name="Sun H."/>
            <person name="Tritt A."/>
            <person name="Yoshinaga Y."/>
            <person name="Zwiers L.-H."/>
            <person name="Turgeon B."/>
            <person name="Goodwin S."/>
            <person name="Spatafora J."/>
            <person name="Crous P."/>
            <person name="Grigoriev I."/>
        </authorList>
    </citation>
    <scope>NUCLEOTIDE SEQUENCE</scope>
    <source>
        <strain evidence="3">CBS 175.79</strain>
    </source>
</reference>
<name>A0A6A5XN45_9PLEO</name>
<sequence length="346" mass="39692">MAVCRFVGNEDMYGLGIRLGYYLLWLSSIFGAWMAPSEVRLLRYTLNVFVAASFLALIILTVDDVNRLQPVEAYIVLLLMFGAYLALVPIYIWRILTVCDHYWNPTRWPIVPHTILESNLKLILLVGILVYQYWFWFTRVPILDRYNCEQYGFLFAQARLNSKVSVAINALLYSFLGFIALYLLWVMIRRSVGLPVGANHPKRSISHRHKVSHINLMRNMVTWFKIIVATLVVLAIELTIQWNEIRGINSLAGAGQTIPFLFGLGTVLRILYVYFSPKDDIMDDDDSDSYYSHRPRRSAPAPRPPAARSWVGSRSTVSRPRSSGSRTRPISIDRVTLPMSVRTKSR</sequence>
<feature type="region of interest" description="Disordered" evidence="1">
    <location>
        <begin position="286"/>
        <end position="346"/>
    </location>
</feature>
<feature type="transmembrane region" description="Helical" evidence="2">
    <location>
        <begin position="164"/>
        <end position="185"/>
    </location>
</feature>
<feature type="transmembrane region" description="Helical" evidence="2">
    <location>
        <begin position="223"/>
        <end position="242"/>
    </location>
</feature>
<evidence type="ECO:0000313" key="4">
    <source>
        <dbReference type="Proteomes" id="UP000799778"/>
    </source>
</evidence>
<dbReference type="EMBL" id="ML978070">
    <property type="protein sequence ID" value="KAF2014170.1"/>
    <property type="molecule type" value="Genomic_DNA"/>
</dbReference>
<keyword evidence="4" id="KW-1185">Reference proteome</keyword>
<dbReference type="Proteomes" id="UP000799778">
    <property type="component" value="Unassembled WGS sequence"/>
</dbReference>
<evidence type="ECO:0000313" key="3">
    <source>
        <dbReference type="EMBL" id="KAF2014170.1"/>
    </source>
</evidence>
<gene>
    <name evidence="3" type="ORF">BU24DRAFT_492873</name>
</gene>
<keyword evidence="2" id="KW-0812">Transmembrane</keyword>